<feature type="transmembrane region" description="Helical" evidence="1">
    <location>
        <begin position="93"/>
        <end position="115"/>
    </location>
</feature>
<keyword evidence="1" id="KW-1133">Transmembrane helix</keyword>
<feature type="transmembrane region" description="Helical" evidence="1">
    <location>
        <begin position="33"/>
        <end position="54"/>
    </location>
</feature>
<feature type="transmembrane region" description="Helical" evidence="1">
    <location>
        <begin position="135"/>
        <end position="159"/>
    </location>
</feature>
<keyword evidence="2" id="KW-0645">Protease</keyword>
<reference evidence="2 3" key="1">
    <citation type="submission" date="2024-01" db="EMBL/GenBank/DDBJ databases">
        <title>Draft genome sequence of Gordonia sp. LSe1-13.</title>
        <authorList>
            <person name="Suphannarot A."/>
            <person name="Mingma R."/>
        </authorList>
    </citation>
    <scope>NUCLEOTIDE SEQUENCE [LARGE SCALE GENOMIC DNA]</scope>
    <source>
        <strain evidence="2 3">LSe1-13</strain>
    </source>
</reference>
<feature type="transmembrane region" description="Helical" evidence="1">
    <location>
        <begin position="60"/>
        <end position="81"/>
    </location>
</feature>
<organism evidence="2 3">
    <name type="scientific">Gordonia sesuvii</name>
    <dbReference type="NCBI Taxonomy" id="3116777"/>
    <lineage>
        <taxon>Bacteria</taxon>
        <taxon>Bacillati</taxon>
        <taxon>Actinomycetota</taxon>
        <taxon>Actinomycetes</taxon>
        <taxon>Mycobacteriales</taxon>
        <taxon>Gordoniaceae</taxon>
        <taxon>Gordonia</taxon>
    </lineage>
</organism>
<dbReference type="InterPro" id="IPR026898">
    <property type="entry name" value="PrsW"/>
</dbReference>
<evidence type="ECO:0000256" key="1">
    <source>
        <dbReference type="SAM" id="Phobius"/>
    </source>
</evidence>
<keyword evidence="2" id="KW-0482">Metalloprotease</keyword>
<dbReference type="Proteomes" id="UP001347146">
    <property type="component" value="Unassembled WGS sequence"/>
</dbReference>
<evidence type="ECO:0000313" key="2">
    <source>
        <dbReference type="EMBL" id="MEE3851939.1"/>
    </source>
</evidence>
<keyword evidence="1" id="KW-0812">Transmembrane</keyword>
<keyword evidence="3" id="KW-1185">Reference proteome</keyword>
<proteinExistence type="predicted"/>
<dbReference type="EMBL" id="JAZDUF010000004">
    <property type="protein sequence ID" value="MEE3851939.1"/>
    <property type="molecule type" value="Genomic_DNA"/>
</dbReference>
<evidence type="ECO:0000313" key="3">
    <source>
        <dbReference type="Proteomes" id="UP001347146"/>
    </source>
</evidence>
<accession>A0ABU7MFQ9</accession>
<keyword evidence="2" id="KW-0378">Hydrolase</keyword>
<dbReference type="GO" id="GO:0008237">
    <property type="term" value="F:metallopeptidase activity"/>
    <property type="evidence" value="ECO:0007669"/>
    <property type="project" value="UniProtKB-KW"/>
</dbReference>
<name>A0ABU7MFQ9_9ACTN</name>
<feature type="transmembrane region" description="Helical" evidence="1">
    <location>
        <begin position="244"/>
        <end position="262"/>
    </location>
</feature>
<gene>
    <name evidence="2" type="ORF">VZC37_16475</name>
</gene>
<dbReference type="PANTHER" id="PTHR36844">
    <property type="entry name" value="PROTEASE PRSW"/>
    <property type="match status" value="1"/>
</dbReference>
<comment type="caution">
    <text evidence="2">The sequence shown here is derived from an EMBL/GenBank/DDBJ whole genome shotgun (WGS) entry which is preliminary data.</text>
</comment>
<sequence length="395" mass="42630">MTAASEDLADKRLAAIEASGWGRKFHFFQPRNAAFWVYVVLVAIGTVELVTMIAGASGAYGPAITASVIVFAVYGALFWWFTQRIDRYASQPAKLIVVAFLWGGMAATWAMAAHANEAMRSMYAKFFGQVFYLDWGAGLAAPFTEEIAKGAGLVLLIALAPRLIRTAYDGFILGAFIGLGFQIVEDVVYGLSSAGKQFGANQLESIFSTLVLRMGVGVAAHILYSAIFCAGLVYLLGRPAEPRNVGRGLALIAIPVVLHFVWDADAALIGGNELLLVPSWIVIIAIALFVVVRVFKMTVPRERQFMRDVMAPEVESGVITTAELAALSGDRKARKAYHKAAGSRGERRRADHILDAAHDLADALAVARGRDTPEVEFARAEVARIRSGAPPVKQD</sequence>
<feature type="transmembrane region" description="Helical" evidence="1">
    <location>
        <begin position="274"/>
        <end position="295"/>
    </location>
</feature>
<dbReference type="RefSeq" id="WP_330433638.1">
    <property type="nucleotide sequence ID" value="NZ_JAZDUF010000004.1"/>
</dbReference>
<feature type="transmembrane region" description="Helical" evidence="1">
    <location>
        <begin position="211"/>
        <end position="237"/>
    </location>
</feature>
<dbReference type="PANTHER" id="PTHR36844:SF1">
    <property type="entry name" value="PROTEASE PRSW"/>
    <property type="match status" value="1"/>
</dbReference>
<dbReference type="Pfam" id="PF13367">
    <property type="entry name" value="PrsW-protease"/>
    <property type="match status" value="1"/>
</dbReference>
<keyword evidence="1" id="KW-0472">Membrane</keyword>
<feature type="transmembrane region" description="Helical" evidence="1">
    <location>
        <begin position="171"/>
        <end position="191"/>
    </location>
</feature>
<protein>
    <submittedName>
        <fullName evidence="2">PrsW family intramembrane metalloprotease</fullName>
    </submittedName>
</protein>